<reference evidence="3 4" key="2">
    <citation type="submission" date="2024-05" db="EMBL/GenBank/DDBJ databases">
        <authorList>
            <person name="Chen Y."/>
            <person name="Shah S."/>
            <person name="Dougan E. K."/>
            <person name="Thang M."/>
            <person name="Chan C."/>
        </authorList>
    </citation>
    <scope>NUCLEOTIDE SEQUENCE [LARGE SCALE GENOMIC DNA]</scope>
</reference>
<dbReference type="EMBL" id="CAMXCT020006671">
    <property type="protein sequence ID" value="CAL1171423.1"/>
    <property type="molecule type" value="Genomic_DNA"/>
</dbReference>
<proteinExistence type="predicted"/>
<reference evidence="2" key="1">
    <citation type="submission" date="2022-10" db="EMBL/GenBank/DDBJ databases">
        <authorList>
            <person name="Chen Y."/>
            <person name="Dougan E. K."/>
            <person name="Chan C."/>
            <person name="Rhodes N."/>
            <person name="Thang M."/>
        </authorList>
    </citation>
    <scope>NUCLEOTIDE SEQUENCE</scope>
</reference>
<dbReference type="Proteomes" id="UP001152797">
    <property type="component" value="Unassembled WGS sequence"/>
</dbReference>
<keyword evidence="4" id="KW-1185">Reference proteome</keyword>
<feature type="region of interest" description="Disordered" evidence="1">
    <location>
        <begin position="27"/>
        <end position="51"/>
    </location>
</feature>
<dbReference type="EMBL" id="CAMXCT010006671">
    <property type="protein sequence ID" value="CAI4018048.1"/>
    <property type="molecule type" value="Genomic_DNA"/>
</dbReference>
<dbReference type="AlphaFoldDB" id="A0A9P1GNE1"/>
<dbReference type="EMBL" id="CAMXCT030006671">
    <property type="protein sequence ID" value="CAL4805360.1"/>
    <property type="molecule type" value="Genomic_DNA"/>
</dbReference>
<accession>A0A9P1GNE1</accession>
<protein>
    <submittedName>
        <fullName evidence="2">Uncharacterized protein</fullName>
    </submittedName>
</protein>
<gene>
    <name evidence="2" type="ORF">C1SCF055_LOCUS42646</name>
</gene>
<evidence type="ECO:0000313" key="4">
    <source>
        <dbReference type="Proteomes" id="UP001152797"/>
    </source>
</evidence>
<evidence type="ECO:0000256" key="1">
    <source>
        <dbReference type="SAM" id="MobiDB-lite"/>
    </source>
</evidence>
<evidence type="ECO:0000313" key="3">
    <source>
        <dbReference type="EMBL" id="CAL4805360.1"/>
    </source>
</evidence>
<sequence>MAVVVPGQPAQLILDEEDVLEDPFKDRRAGLAPGEVPENEGKTISMGRPEG</sequence>
<organism evidence="2">
    <name type="scientific">Cladocopium goreaui</name>
    <dbReference type="NCBI Taxonomy" id="2562237"/>
    <lineage>
        <taxon>Eukaryota</taxon>
        <taxon>Sar</taxon>
        <taxon>Alveolata</taxon>
        <taxon>Dinophyceae</taxon>
        <taxon>Suessiales</taxon>
        <taxon>Symbiodiniaceae</taxon>
        <taxon>Cladocopium</taxon>
    </lineage>
</organism>
<comment type="caution">
    <text evidence="2">The sequence shown here is derived from an EMBL/GenBank/DDBJ whole genome shotgun (WGS) entry which is preliminary data.</text>
</comment>
<evidence type="ECO:0000313" key="2">
    <source>
        <dbReference type="EMBL" id="CAI4018048.1"/>
    </source>
</evidence>
<name>A0A9P1GNE1_9DINO</name>